<reference evidence="2 3" key="1">
    <citation type="submission" date="2019-09" db="EMBL/GenBank/DDBJ databases">
        <title>Non-baumannii Acinetobacter spp. carrying blaNDM-1 isolated in China.</title>
        <authorList>
            <person name="Cui C."/>
            <person name="Chen C."/>
            <person name="Sun J."/>
            <person name="Liu Y."/>
        </authorList>
    </citation>
    <scope>NUCLEOTIDE SEQUENCE [LARGE SCALE GENOMIC DNA]</scope>
    <source>
        <strain evidence="2 3">HZE23-1</strain>
    </source>
</reference>
<dbReference type="GeneID" id="58162510"/>
<accession>A0AAE6WV86</accession>
<keyword evidence="1" id="KW-0812">Transmembrane</keyword>
<evidence type="ECO:0000313" key="3">
    <source>
        <dbReference type="Proteomes" id="UP000503505"/>
    </source>
</evidence>
<organism evidence="2 3">
    <name type="scientific">Acinetobacter schindleri</name>
    <dbReference type="NCBI Taxonomy" id="108981"/>
    <lineage>
        <taxon>Bacteria</taxon>
        <taxon>Pseudomonadati</taxon>
        <taxon>Pseudomonadota</taxon>
        <taxon>Gammaproteobacteria</taxon>
        <taxon>Moraxellales</taxon>
        <taxon>Moraxellaceae</taxon>
        <taxon>Acinetobacter</taxon>
    </lineage>
</organism>
<dbReference type="Proteomes" id="UP000503505">
    <property type="component" value="Chromosome"/>
</dbReference>
<feature type="transmembrane region" description="Helical" evidence="1">
    <location>
        <begin position="40"/>
        <end position="61"/>
    </location>
</feature>
<proteinExistence type="predicted"/>
<name>A0AAE6WV86_9GAMM</name>
<feature type="transmembrane region" description="Helical" evidence="1">
    <location>
        <begin position="109"/>
        <end position="127"/>
    </location>
</feature>
<keyword evidence="1" id="KW-1133">Transmembrane helix</keyword>
<gene>
    <name evidence="2" type="ORF">FSC10_04335</name>
</gene>
<keyword evidence="1" id="KW-0472">Membrane</keyword>
<dbReference type="EMBL" id="CP044463">
    <property type="protein sequence ID" value="QIC66632.1"/>
    <property type="molecule type" value="Genomic_DNA"/>
</dbReference>
<dbReference type="AlphaFoldDB" id="A0AAE6WV86"/>
<feature type="transmembrane region" description="Helical" evidence="1">
    <location>
        <begin position="73"/>
        <end position="89"/>
    </location>
</feature>
<evidence type="ECO:0000313" key="2">
    <source>
        <dbReference type="EMBL" id="QIC66632.1"/>
    </source>
</evidence>
<protein>
    <submittedName>
        <fullName evidence="2">Uncharacterized protein</fullName>
    </submittedName>
</protein>
<evidence type="ECO:0000256" key="1">
    <source>
        <dbReference type="SAM" id="Phobius"/>
    </source>
</evidence>
<dbReference type="RefSeq" id="WP_163165339.1">
    <property type="nucleotide sequence ID" value="NZ_CP044463.1"/>
</dbReference>
<sequence length="229" mass="27112">MSAPRSFDLARLQLRHPDAFFCRLSYSRYKYLNQTIDPYLYLRIGILMLITAFCGLCFSLPFYPDFMDSKNQAISAGTIVLITMLYPYIWRAQFQAKYSSVRYAKRLQFCLYIQTLIVVLSLINYQYFHSAFIALPCLGLLAFSSFVAVLIEPGFRNSTRSTLLVRLQHIRQLAYWSYQQSQSKEPEPVPLQKDLKKYYLELHQRCMQEEQKLLDEIHYKNFKEAFLDH</sequence>
<feature type="transmembrane region" description="Helical" evidence="1">
    <location>
        <begin position="133"/>
        <end position="151"/>
    </location>
</feature>